<keyword evidence="1" id="KW-0472">Membrane</keyword>
<feature type="transmembrane region" description="Helical" evidence="1">
    <location>
        <begin position="108"/>
        <end position="127"/>
    </location>
</feature>
<name>A0ABX0JGV1_9BACL</name>
<keyword evidence="3" id="KW-1185">Reference proteome</keyword>
<comment type="caution">
    <text evidence="2">The sequence shown here is derived from an EMBL/GenBank/DDBJ whole genome shotgun (WGS) entry which is preliminary data.</text>
</comment>
<reference evidence="2" key="1">
    <citation type="submission" date="2020-03" db="EMBL/GenBank/DDBJ databases">
        <title>Draft sequencing of Paenibacilllus sp. S3N08.</title>
        <authorList>
            <person name="Kim D.-U."/>
        </authorList>
    </citation>
    <scope>NUCLEOTIDE SEQUENCE</scope>
    <source>
        <strain evidence="2">S3N08</strain>
    </source>
</reference>
<feature type="transmembrane region" description="Helical" evidence="1">
    <location>
        <begin position="194"/>
        <end position="219"/>
    </location>
</feature>
<keyword evidence="1" id="KW-0812">Transmembrane</keyword>
<protein>
    <submittedName>
        <fullName evidence="2">Uncharacterized protein</fullName>
    </submittedName>
</protein>
<dbReference type="Proteomes" id="UP001165962">
    <property type="component" value="Unassembled WGS sequence"/>
</dbReference>
<gene>
    <name evidence="2" type="ORF">G9U52_37515</name>
</gene>
<sequence length="267" mass="30566">MIGIFLVVLDGLWVVDTYDSYYTYPKEAFIYLILGICLTIISYLIIQRKRKCVTQIKNKMIIEPGIGKDNRVFINKMWKLRVKIGNRMVGCSLVILAILAMFDVGVAISLLQPMMFLGMTGLSFLYIMKDEGKDIEEENIQPRSHKLRNLLRLIDYREHPFSLSLILFIIIVLTFLLSKQFGLMLSLETSGNPVYVMSLPVGTNILSGLVFACGFIYIIQHCDFFGIRQAEQGESKLLQIHFFEIIICGSTFLIWLMISIVALFTSY</sequence>
<feature type="transmembrane region" description="Helical" evidence="1">
    <location>
        <begin position="240"/>
        <end position="264"/>
    </location>
</feature>
<evidence type="ECO:0000313" key="3">
    <source>
        <dbReference type="Proteomes" id="UP001165962"/>
    </source>
</evidence>
<evidence type="ECO:0000313" key="2">
    <source>
        <dbReference type="EMBL" id="NHN35402.1"/>
    </source>
</evidence>
<feature type="transmembrane region" description="Helical" evidence="1">
    <location>
        <begin position="28"/>
        <end position="46"/>
    </location>
</feature>
<organism evidence="2 3">
    <name type="scientific">Paenibacillus agricola</name>
    <dbReference type="NCBI Taxonomy" id="2716264"/>
    <lineage>
        <taxon>Bacteria</taxon>
        <taxon>Bacillati</taxon>
        <taxon>Bacillota</taxon>
        <taxon>Bacilli</taxon>
        <taxon>Bacillales</taxon>
        <taxon>Paenibacillaceae</taxon>
        <taxon>Paenibacillus</taxon>
    </lineage>
</organism>
<dbReference type="EMBL" id="JAAOIW010000034">
    <property type="protein sequence ID" value="NHN35402.1"/>
    <property type="molecule type" value="Genomic_DNA"/>
</dbReference>
<proteinExistence type="predicted"/>
<feature type="transmembrane region" description="Helical" evidence="1">
    <location>
        <begin position="84"/>
        <end position="102"/>
    </location>
</feature>
<evidence type="ECO:0000256" key="1">
    <source>
        <dbReference type="SAM" id="Phobius"/>
    </source>
</evidence>
<keyword evidence="1" id="KW-1133">Transmembrane helix</keyword>
<feature type="transmembrane region" description="Helical" evidence="1">
    <location>
        <begin position="161"/>
        <end position="182"/>
    </location>
</feature>
<accession>A0ABX0JGV1</accession>